<proteinExistence type="predicted"/>
<dbReference type="Proteomes" id="UP000567885">
    <property type="component" value="Unassembled WGS sequence"/>
</dbReference>
<sequence>MANLADSYQRYMKRHPYGHALFEPTPFTRLQPGTLGYLDEYQRWHPIMNLLDAEALQKAGYPPLGELKPREPDVRRFGPMLSENMAKTTLDLEAGVGAAATGIPVDVSGAIKYSTTNEFGAVLVCENDVVSEGFDFRQPFDTWMEANVKLLLKTYPDAKKNGIYAVTETYSSTDIHISAWDAKSNDSTIMFKVGMTGAGNVGPKASWVRGESSSGWTEWTDQKRVLFFTGVHMVTSLFGRAKRKKSGLSDDVQKFWVDDDEEDGKFKVFLEPVGDTKKAKTESTDESLFD</sequence>
<evidence type="ECO:0000313" key="1">
    <source>
        <dbReference type="EMBL" id="KAF5679206.1"/>
    </source>
</evidence>
<dbReference type="OrthoDB" id="2883672at2759"/>
<keyword evidence="2" id="KW-1185">Reference proteome</keyword>
<dbReference type="EMBL" id="JAAGWQ010000013">
    <property type="protein sequence ID" value="KAF5679206.1"/>
    <property type="molecule type" value="Genomic_DNA"/>
</dbReference>
<evidence type="ECO:0000313" key="2">
    <source>
        <dbReference type="Proteomes" id="UP000567885"/>
    </source>
</evidence>
<reference evidence="1 2" key="1">
    <citation type="submission" date="2020-05" db="EMBL/GenBank/DDBJ databases">
        <title>Identification and distribution of gene clusters putatively required for synthesis of sphingolipid metabolism inhibitors in phylogenetically diverse species of the filamentous fungus Fusarium.</title>
        <authorList>
            <person name="Kim H.-S."/>
            <person name="Busman M."/>
            <person name="Brown D.W."/>
            <person name="Divon H."/>
            <person name="Uhlig S."/>
            <person name="Proctor R.H."/>
        </authorList>
    </citation>
    <scope>NUCLEOTIDE SEQUENCE [LARGE SCALE GENOMIC DNA]</scope>
    <source>
        <strain evidence="1 2">NRRL 20693</strain>
    </source>
</reference>
<dbReference type="AlphaFoldDB" id="A0A8H5TZL4"/>
<gene>
    <name evidence="1" type="ORF">FHETE_947</name>
</gene>
<name>A0A8H5TZL4_FUSHE</name>
<organism evidence="1 2">
    <name type="scientific">Fusarium heterosporum</name>
    <dbReference type="NCBI Taxonomy" id="42747"/>
    <lineage>
        <taxon>Eukaryota</taxon>
        <taxon>Fungi</taxon>
        <taxon>Dikarya</taxon>
        <taxon>Ascomycota</taxon>
        <taxon>Pezizomycotina</taxon>
        <taxon>Sordariomycetes</taxon>
        <taxon>Hypocreomycetidae</taxon>
        <taxon>Hypocreales</taxon>
        <taxon>Nectriaceae</taxon>
        <taxon>Fusarium</taxon>
        <taxon>Fusarium heterosporum species complex</taxon>
    </lineage>
</organism>
<comment type="caution">
    <text evidence="1">The sequence shown here is derived from an EMBL/GenBank/DDBJ whole genome shotgun (WGS) entry which is preliminary data.</text>
</comment>
<accession>A0A8H5TZL4</accession>
<protein>
    <submittedName>
        <fullName evidence="1">Uncharacterized protein</fullName>
    </submittedName>
</protein>